<dbReference type="SUPFAM" id="SSF103473">
    <property type="entry name" value="MFS general substrate transporter"/>
    <property type="match status" value="1"/>
</dbReference>
<protein>
    <submittedName>
        <fullName evidence="9">MHS family MFS transporter</fullName>
    </submittedName>
</protein>
<comment type="caution">
    <text evidence="9">The sequence shown here is derived from an EMBL/GenBank/DDBJ whole genome shotgun (WGS) entry which is preliminary data.</text>
</comment>
<dbReference type="Gene3D" id="1.20.1250.20">
    <property type="entry name" value="MFS general substrate transporter like domains"/>
    <property type="match status" value="2"/>
</dbReference>
<dbReference type="GO" id="GO:0022857">
    <property type="term" value="F:transmembrane transporter activity"/>
    <property type="evidence" value="ECO:0007669"/>
    <property type="project" value="InterPro"/>
</dbReference>
<keyword evidence="2" id="KW-0813">Transport</keyword>
<feature type="transmembrane region" description="Helical" evidence="7">
    <location>
        <begin position="98"/>
        <end position="119"/>
    </location>
</feature>
<feature type="transmembrane region" description="Helical" evidence="7">
    <location>
        <begin position="290"/>
        <end position="313"/>
    </location>
</feature>
<dbReference type="EMBL" id="JAAZSQ010000001">
    <property type="protein sequence ID" value="NKX53053.1"/>
    <property type="molecule type" value="Genomic_DNA"/>
</dbReference>
<evidence type="ECO:0000256" key="4">
    <source>
        <dbReference type="ARBA" id="ARBA00022692"/>
    </source>
</evidence>
<dbReference type="PANTHER" id="PTHR43045">
    <property type="entry name" value="SHIKIMATE TRANSPORTER"/>
    <property type="match status" value="1"/>
</dbReference>
<dbReference type="InterPro" id="IPR020846">
    <property type="entry name" value="MFS_dom"/>
</dbReference>
<organism evidence="9 10">
    <name type="scientific">Arthrobacter mobilis</name>
    <dbReference type="NCBI Taxonomy" id="2724944"/>
    <lineage>
        <taxon>Bacteria</taxon>
        <taxon>Bacillati</taxon>
        <taxon>Actinomycetota</taxon>
        <taxon>Actinomycetes</taxon>
        <taxon>Micrococcales</taxon>
        <taxon>Micrococcaceae</taxon>
        <taxon>Arthrobacter</taxon>
    </lineage>
</organism>
<feature type="domain" description="Major facilitator superfamily (MFS) profile" evidence="8">
    <location>
        <begin position="24"/>
        <end position="437"/>
    </location>
</feature>
<evidence type="ECO:0000313" key="10">
    <source>
        <dbReference type="Proteomes" id="UP000544090"/>
    </source>
</evidence>
<dbReference type="CDD" id="cd17369">
    <property type="entry name" value="MFS_ShiA_like"/>
    <property type="match status" value="1"/>
</dbReference>
<dbReference type="InterPro" id="IPR011701">
    <property type="entry name" value="MFS"/>
</dbReference>
<feature type="transmembrane region" description="Helical" evidence="7">
    <location>
        <begin position="65"/>
        <end position="86"/>
    </location>
</feature>
<reference evidence="9 10" key="1">
    <citation type="submission" date="2020-04" db="EMBL/GenBank/DDBJ databases">
        <title>Arthrobacter sp. nov.</title>
        <authorList>
            <person name="Liu S."/>
        </authorList>
    </citation>
    <scope>NUCLEOTIDE SEQUENCE [LARGE SCALE GENOMIC DNA]</scope>
    <source>
        <strain evidence="9 10">E918</strain>
    </source>
</reference>
<keyword evidence="5 7" id="KW-1133">Transmembrane helix</keyword>
<dbReference type="InterPro" id="IPR005829">
    <property type="entry name" value="Sugar_transporter_CS"/>
</dbReference>
<feature type="transmembrane region" description="Helical" evidence="7">
    <location>
        <begin position="385"/>
        <end position="406"/>
    </location>
</feature>
<dbReference type="PROSITE" id="PS50850">
    <property type="entry name" value="MFS"/>
    <property type="match status" value="1"/>
</dbReference>
<gene>
    <name evidence="9" type="ORF">HGG74_00590</name>
</gene>
<feature type="transmembrane region" description="Helical" evidence="7">
    <location>
        <begin position="320"/>
        <end position="339"/>
    </location>
</feature>
<feature type="transmembrane region" description="Helical" evidence="7">
    <location>
        <begin position="345"/>
        <end position="364"/>
    </location>
</feature>
<evidence type="ECO:0000256" key="3">
    <source>
        <dbReference type="ARBA" id="ARBA00022475"/>
    </source>
</evidence>
<evidence type="ECO:0000256" key="1">
    <source>
        <dbReference type="ARBA" id="ARBA00004651"/>
    </source>
</evidence>
<feature type="transmembrane region" description="Helical" evidence="7">
    <location>
        <begin position="198"/>
        <end position="217"/>
    </location>
</feature>
<sequence length="452" mass="49440">MAQALNQAGVRNRQQPPQSRIKRVVAASMAGTVAEWYEFFIYGTASTLVFGALFFPKTGNPLDGIIAAFATYAVGFVARPLGGLVFGHFGDRYGRKKLLQFSLLLVGAATFLMGCLPGFQTIGYWAPVLLVLLRFLQGFAVGGEWGGAVLLVSEHSPEHQRGFWASFPQAAAPVGNVLATVVMLGLSWILEESAFMSWGWRVAFWLSALIIFIGYMIRRTVEDAPVYLEAMRRQREAQQEAATLREVLGTYPGRITKALIMRIGENSSYYLMIVFSISYLTVQVKADYSMILLVLFLANVVQIFAMLGGGWLSDKIGRKGAIGIGYAGLFVWAVTFFPALNTGNFWAIFASTAFGLTVQAAAYAPQAALMSEIFPTRMRYSGSSFTYQIATIFAGSIAPMIATMLMNKFDSTLPIVVYVLAVLAISAIALSMLKETRGLDLSTLDGEREPIR</sequence>
<accession>A0A7X6H9Q3</accession>
<dbReference type="Proteomes" id="UP000544090">
    <property type="component" value="Unassembled WGS sequence"/>
</dbReference>
<feature type="transmembrane region" description="Helical" evidence="7">
    <location>
        <begin position="267"/>
        <end position="284"/>
    </location>
</feature>
<keyword evidence="4 7" id="KW-0812">Transmembrane</keyword>
<dbReference type="RefSeq" id="WP_168484408.1">
    <property type="nucleotide sequence ID" value="NZ_JAAZSQ010000001.1"/>
</dbReference>
<feature type="transmembrane region" description="Helical" evidence="7">
    <location>
        <begin position="39"/>
        <end position="59"/>
    </location>
</feature>
<keyword evidence="3" id="KW-1003">Cell membrane</keyword>
<evidence type="ECO:0000256" key="6">
    <source>
        <dbReference type="ARBA" id="ARBA00023136"/>
    </source>
</evidence>
<keyword evidence="10" id="KW-1185">Reference proteome</keyword>
<dbReference type="GO" id="GO:0005886">
    <property type="term" value="C:plasma membrane"/>
    <property type="evidence" value="ECO:0007669"/>
    <property type="project" value="UniProtKB-SubCell"/>
</dbReference>
<dbReference type="PROSITE" id="PS00217">
    <property type="entry name" value="SUGAR_TRANSPORT_2"/>
    <property type="match status" value="1"/>
</dbReference>
<dbReference type="InterPro" id="IPR036259">
    <property type="entry name" value="MFS_trans_sf"/>
</dbReference>
<comment type="subcellular location">
    <subcellularLocation>
        <location evidence="1">Cell membrane</location>
        <topology evidence="1">Multi-pass membrane protein</topology>
    </subcellularLocation>
</comment>
<feature type="transmembrane region" description="Helical" evidence="7">
    <location>
        <begin position="125"/>
        <end position="151"/>
    </location>
</feature>
<keyword evidence="6 7" id="KW-0472">Membrane</keyword>
<proteinExistence type="predicted"/>
<evidence type="ECO:0000256" key="2">
    <source>
        <dbReference type="ARBA" id="ARBA00022448"/>
    </source>
</evidence>
<dbReference type="PANTHER" id="PTHR43045:SF1">
    <property type="entry name" value="SHIKIMATE TRANSPORTER"/>
    <property type="match status" value="1"/>
</dbReference>
<name>A0A7X6H9Q3_9MICC</name>
<evidence type="ECO:0000313" key="9">
    <source>
        <dbReference type="EMBL" id="NKX53053.1"/>
    </source>
</evidence>
<dbReference type="PROSITE" id="PS00216">
    <property type="entry name" value="SUGAR_TRANSPORT_1"/>
    <property type="match status" value="1"/>
</dbReference>
<feature type="transmembrane region" description="Helical" evidence="7">
    <location>
        <begin position="163"/>
        <end position="186"/>
    </location>
</feature>
<evidence type="ECO:0000256" key="7">
    <source>
        <dbReference type="SAM" id="Phobius"/>
    </source>
</evidence>
<dbReference type="AlphaFoldDB" id="A0A7X6H9Q3"/>
<dbReference type="Pfam" id="PF07690">
    <property type="entry name" value="MFS_1"/>
    <property type="match status" value="1"/>
</dbReference>
<evidence type="ECO:0000256" key="5">
    <source>
        <dbReference type="ARBA" id="ARBA00022989"/>
    </source>
</evidence>
<evidence type="ECO:0000259" key="8">
    <source>
        <dbReference type="PROSITE" id="PS50850"/>
    </source>
</evidence>
<feature type="transmembrane region" description="Helical" evidence="7">
    <location>
        <begin position="412"/>
        <end position="433"/>
    </location>
</feature>